<comment type="caution">
    <text evidence="5">The sequence shown here is derived from an EMBL/GenBank/DDBJ whole genome shotgun (WGS) entry which is preliminary data.</text>
</comment>
<dbReference type="PANTHER" id="PTHR43976">
    <property type="entry name" value="SHORT CHAIN DEHYDROGENASE"/>
    <property type="match status" value="1"/>
</dbReference>
<dbReference type="PRINTS" id="PR00081">
    <property type="entry name" value="GDHRDH"/>
</dbReference>
<dbReference type="SUPFAM" id="SSF51735">
    <property type="entry name" value="NAD(P)-binding Rossmann-fold domains"/>
    <property type="match status" value="1"/>
</dbReference>
<dbReference type="InterPro" id="IPR051911">
    <property type="entry name" value="SDR_oxidoreductase"/>
</dbReference>
<dbReference type="InterPro" id="IPR036291">
    <property type="entry name" value="NAD(P)-bd_dom_sf"/>
</dbReference>
<dbReference type="PANTHER" id="PTHR43976:SF16">
    <property type="entry name" value="SHORT-CHAIN DEHYDROGENASE_REDUCTASE FAMILY PROTEIN"/>
    <property type="match status" value="1"/>
</dbReference>
<dbReference type="GO" id="GO:0016491">
    <property type="term" value="F:oxidoreductase activity"/>
    <property type="evidence" value="ECO:0007669"/>
    <property type="project" value="UniProtKB-KW"/>
</dbReference>
<feature type="domain" description="Ketoreductase" evidence="4">
    <location>
        <begin position="3"/>
        <end position="189"/>
    </location>
</feature>
<evidence type="ECO:0000256" key="3">
    <source>
        <dbReference type="RuleBase" id="RU000363"/>
    </source>
</evidence>
<organism evidence="5 6">
    <name type="scientific">Talaromyces proteolyticus</name>
    <dbReference type="NCBI Taxonomy" id="1131652"/>
    <lineage>
        <taxon>Eukaryota</taxon>
        <taxon>Fungi</taxon>
        <taxon>Dikarya</taxon>
        <taxon>Ascomycota</taxon>
        <taxon>Pezizomycotina</taxon>
        <taxon>Eurotiomycetes</taxon>
        <taxon>Eurotiomycetidae</taxon>
        <taxon>Eurotiales</taxon>
        <taxon>Trichocomaceae</taxon>
        <taxon>Talaromyces</taxon>
        <taxon>Talaromyces sect. Bacilispori</taxon>
    </lineage>
</organism>
<evidence type="ECO:0000256" key="1">
    <source>
        <dbReference type="ARBA" id="ARBA00006484"/>
    </source>
</evidence>
<dbReference type="RefSeq" id="XP_046067621.1">
    <property type="nucleotide sequence ID" value="XM_046219483.1"/>
</dbReference>
<dbReference type="Proteomes" id="UP001201262">
    <property type="component" value="Unassembled WGS sequence"/>
</dbReference>
<dbReference type="AlphaFoldDB" id="A0AAD4KGF1"/>
<dbReference type="InterPro" id="IPR057326">
    <property type="entry name" value="KR_dom"/>
</dbReference>
<dbReference type="InterPro" id="IPR002347">
    <property type="entry name" value="SDR_fam"/>
</dbReference>
<evidence type="ECO:0000256" key="2">
    <source>
        <dbReference type="ARBA" id="ARBA00023002"/>
    </source>
</evidence>
<proteinExistence type="inferred from homology"/>
<keyword evidence="6" id="KW-1185">Reference proteome</keyword>
<protein>
    <recommendedName>
        <fullName evidence="4">Ketoreductase domain-containing protein</fullName>
    </recommendedName>
</protein>
<dbReference type="Gene3D" id="3.40.50.720">
    <property type="entry name" value="NAD(P)-binding Rossmann-like Domain"/>
    <property type="match status" value="1"/>
</dbReference>
<gene>
    <name evidence="5" type="ORF">BGW36DRAFT_419945</name>
</gene>
<accession>A0AAD4KGF1</accession>
<dbReference type="GeneID" id="70249770"/>
<dbReference type="PRINTS" id="PR00080">
    <property type="entry name" value="SDRFAMILY"/>
</dbReference>
<comment type="similarity">
    <text evidence="1 3">Belongs to the short-chain dehydrogenases/reductases (SDR) family.</text>
</comment>
<dbReference type="EMBL" id="JAJTJA010000012">
    <property type="protein sequence ID" value="KAH8691529.1"/>
    <property type="molecule type" value="Genomic_DNA"/>
</dbReference>
<name>A0AAD4KGF1_9EURO</name>
<evidence type="ECO:0000259" key="4">
    <source>
        <dbReference type="SMART" id="SM00822"/>
    </source>
</evidence>
<dbReference type="CDD" id="cd05374">
    <property type="entry name" value="17beta-HSD-like_SDR_c"/>
    <property type="match status" value="1"/>
</dbReference>
<sequence>MSKVWFVTGSSRGLGLAIVEAILNSGGSVIATARNAKQLQHLVDKHGTEKVLPLSLDVTQYNHALEAVRLGVEKFHRIDVVVNNAGYADVASIEDITIESFRAQFETNYMGVVYVTKAILPVLRAQGNGHIIQVSSVGGRMASAGLGAYQSAKWAVGGFSSVLAKEVGPLGIRVTVLEPGGMRTDWSGTSMEVAPVSEAYRQTVGAVSEYVRSKADSWPTDPVKVADVILQVAEIDEPPLRLLIGAETLQYAAQVTETLAAEDKKWSYLTIAASGDK</sequence>
<evidence type="ECO:0000313" key="6">
    <source>
        <dbReference type="Proteomes" id="UP001201262"/>
    </source>
</evidence>
<keyword evidence="2" id="KW-0560">Oxidoreductase</keyword>
<evidence type="ECO:0000313" key="5">
    <source>
        <dbReference type="EMBL" id="KAH8691529.1"/>
    </source>
</evidence>
<dbReference type="SMART" id="SM00822">
    <property type="entry name" value="PKS_KR"/>
    <property type="match status" value="1"/>
</dbReference>
<reference evidence="5" key="1">
    <citation type="submission" date="2021-12" db="EMBL/GenBank/DDBJ databases">
        <title>Convergent genome expansion in fungi linked to evolution of root-endophyte symbiosis.</title>
        <authorList>
            <consortium name="DOE Joint Genome Institute"/>
            <person name="Ke Y.-H."/>
            <person name="Bonito G."/>
            <person name="Liao H.-L."/>
            <person name="Looney B."/>
            <person name="Rojas-Flechas A."/>
            <person name="Nash J."/>
            <person name="Hameed K."/>
            <person name="Schadt C."/>
            <person name="Martin F."/>
            <person name="Crous P.W."/>
            <person name="Miettinen O."/>
            <person name="Magnuson J.K."/>
            <person name="Labbe J."/>
            <person name="Jacobson D."/>
            <person name="Doktycz M.J."/>
            <person name="Veneault-Fourrey C."/>
            <person name="Kuo A."/>
            <person name="Mondo S."/>
            <person name="Calhoun S."/>
            <person name="Riley R."/>
            <person name="Ohm R."/>
            <person name="LaButti K."/>
            <person name="Andreopoulos B."/>
            <person name="Pangilinan J."/>
            <person name="Nolan M."/>
            <person name="Tritt A."/>
            <person name="Clum A."/>
            <person name="Lipzen A."/>
            <person name="Daum C."/>
            <person name="Barry K."/>
            <person name="Grigoriev I.V."/>
            <person name="Vilgalys R."/>
        </authorList>
    </citation>
    <scope>NUCLEOTIDE SEQUENCE</scope>
    <source>
        <strain evidence="5">PMI_201</strain>
    </source>
</reference>
<dbReference type="Pfam" id="PF00106">
    <property type="entry name" value="adh_short"/>
    <property type="match status" value="1"/>
</dbReference>